<dbReference type="Pfam" id="PF25097">
    <property type="entry name" value="ARM_Cnot1"/>
    <property type="match status" value="1"/>
</dbReference>
<dbReference type="PANTHER" id="PTHR13162">
    <property type="entry name" value="CCR4-NOT TRANSCRIPTION COMPLEX"/>
    <property type="match status" value="1"/>
</dbReference>
<protein>
    <recommendedName>
        <fullName evidence="5">CCR4-Not complex component Not1 C-terminal domain-containing protein</fullName>
    </recommendedName>
</protein>
<feature type="domain" description="CCR4-Not complex component Not1 C-terminal" evidence="1">
    <location>
        <begin position="376"/>
        <end position="695"/>
    </location>
</feature>
<dbReference type="InterPro" id="IPR055454">
    <property type="entry name" value="CNOT1-like_NOT1_connector"/>
</dbReference>
<name>A0A8H7BPP5_9FUNG</name>
<dbReference type="Gene3D" id="1.25.40.790">
    <property type="match status" value="1"/>
</dbReference>
<dbReference type="InterPro" id="IPR040398">
    <property type="entry name" value="Not1"/>
</dbReference>
<proteinExistence type="predicted"/>
<dbReference type="EMBL" id="JABAYA010000050">
    <property type="protein sequence ID" value="KAF7727748.1"/>
    <property type="molecule type" value="Genomic_DNA"/>
</dbReference>
<dbReference type="AlphaFoldDB" id="A0A8H7BPP5"/>
<gene>
    <name evidence="3" type="ORF">EC973_007207</name>
</gene>
<dbReference type="Pfam" id="PF04054">
    <property type="entry name" value="Not1"/>
    <property type="match status" value="1"/>
</dbReference>
<evidence type="ECO:0008006" key="5">
    <source>
        <dbReference type="Google" id="ProtNLM"/>
    </source>
</evidence>
<feature type="domain" description="CCR4-NOT transcription complex subunit 1-like NOT1 connector" evidence="2">
    <location>
        <begin position="52"/>
        <end position="234"/>
    </location>
</feature>
<keyword evidence="4" id="KW-1185">Reference proteome</keyword>
<evidence type="ECO:0000259" key="1">
    <source>
        <dbReference type="Pfam" id="PF04054"/>
    </source>
</evidence>
<dbReference type="GO" id="GO:0000932">
    <property type="term" value="C:P-body"/>
    <property type="evidence" value="ECO:0007669"/>
    <property type="project" value="TreeGrafter"/>
</dbReference>
<evidence type="ECO:0000259" key="2">
    <source>
        <dbReference type="Pfam" id="PF25097"/>
    </source>
</evidence>
<dbReference type="CDD" id="cd20710">
    <property type="entry name" value="NOT1_connector"/>
    <property type="match status" value="1"/>
</dbReference>
<dbReference type="GO" id="GO:0030015">
    <property type="term" value="C:CCR4-NOT core complex"/>
    <property type="evidence" value="ECO:0007669"/>
    <property type="project" value="InterPro"/>
</dbReference>
<accession>A0A8H7BPP5</accession>
<organism evidence="3 4">
    <name type="scientific">Apophysomyces ossiformis</name>
    <dbReference type="NCBI Taxonomy" id="679940"/>
    <lineage>
        <taxon>Eukaryota</taxon>
        <taxon>Fungi</taxon>
        <taxon>Fungi incertae sedis</taxon>
        <taxon>Mucoromycota</taxon>
        <taxon>Mucoromycotina</taxon>
        <taxon>Mucoromycetes</taxon>
        <taxon>Mucorales</taxon>
        <taxon>Mucorineae</taxon>
        <taxon>Mucoraceae</taxon>
        <taxon>Apophysomyces</taxon>
    </lineage>
</organism>
<dbReference type="GO" id="GO:0060090">
    <property type="term" value="F:molecular adaptor activity"/>
    <property type="evidence" value="ECO:0007669"/>
    <property type="project" value="TreeGrafter"/>
</dbReference>
<evidence type="ECO:0000313" key="3">
    <source>
        <dbReference type="EMBL" id="KAF7727748.1"/>
    </source>
</evidence>
<dbReference type="GO" id="GO:0017148">
    <property type="term" value="P:negative regulation of translation"/>
    <property type="evidence" value="ECO:0007669"/>
    <property type="project" value="InterPro"/>
</dbReference>
<evidence type="ECO:0000313" key="4">
    <source>
        <dbReference type="Proteomes" id="UP000605846"/>
    </source>
</evidence>
<dbReference type="OrthoDB" id="1933107at2759"/>
<dbReference type="GO" id="GO:0000288">
    <property type="term" value="P:nuclear-transcribed mRNA catabolic process, deadenylation-dependent decay"/>
    <property type="evidence" value="ECO:0007669"/>
    <property type="project" value="TreeGrafter"/>
</dbReference>
<dbReference type="InterPro" id="IPR007196">
    <property type="entry name" value="CCR4-Not_Not1_C"/>
</dbReference>
<reference evidence="3" key="1">
    <citation type="submission" date="2020-01" db="EMBL/GenBank/DDBJ databases">
        <title>Genome Sequencing of Three Apophysomyces-Like Fungal Strains Confirms a Novel Fungal Genus in the Mucoromycota with divergent Burkholderia-like Endosymbiotic Bacteria.</title>
        <authorList>
            <person name="Stajich J.E."/>
            <person name="Macias A.M."/>
            <person name="Carter-House D."/>
            <person name="Lovett B."/>
            <person name="Kasson L.R."/>
            <person name="Berry K."/>
            <person name="Grigoriev I."/>
            <person name="Chang Y."/>
            <person name="Spatafora J."/>
            <person name="Kasson M.T."/>
        </authorList>
    </citation>
    <scope>NUCLEOTIDE SEQUENCE</scope>
    <source>
        <strain evidence="3">NRRL A-21654</strain>
    </source>
</reference>
<dbReference type="Gene3D" id="1.25.40.800">
    <property type="match status" value="1"/>
</dbReference>
<sequence length="704" mass="80547">MLVSQKADTQRVQQFLISCSLPMGLAFLNGPLNSPLGLHANLMAKLEQMLLELDRLIRQSDLATCALLQPNHDICLLMRQIPLLISQSITPLQTMTVFVEKVVYMLYKSNTPFALEAYTGFLQSLFEMSIEVAKEATAWIVYADDERKYNAPVIAMLIRHEMLPLKEYDVQLAKLIYARADGVIDFAVDLIRICLLSGPITTLEDHILTVAMLHDMVKEKEAPDNVVALITDLEKQANAPYIDLKVDVNCLELRMLFSQWARICQHPVASDPMYRQLVTKILAATKDDNGRCLFFRLCIETLANRFTRRTIHFIDAFGKLVAYMVMMEGETKEAKVKLYGHALSTLILVLAKQHSSQGTSFNQKSFLRMLIAICTEVNKRQLKTIESSLLAVFSDALYTLQPARFPGFAFSWLQLVSHRALVPLLLVAKDNRGWSIYQKLVVALLQFLCPLLQKRRLQKATCAFYRGTLRFLVVLLHDFPEFLCEHYMVFAQLIPQGCIQLRNLVLSAFPRIMHLPDPFTPNLRLDLLPESKQAPSMVYNYAEALGPWKSKIDTYIKVPTPSFCVEALDHLKQADRIGPFVLYLGSQAALDEPMEKNAAAMVYKYLLTHMTSEDHLRYPNSHTYFFSTVLLYLFDDQPEQIKEQITRVLLERLIVNRPHPWGLLATFIELIQDPDFWGHYFVRCSPDIERLFDNVSKSIKRTAV</sequence>
<dbReference type="PANTHER" id="PTHR13162:SF8">
    <property type="entry name" value="CCR4-NOT TRANSCRIPTION COMPLEX SUBUNIT 1"/>
    <property type="match status" value="1"/>
</dbReference>
<dbReference type="Proteomes" id="UP000605846">
    <property type="component" value="Unassembled WGS sequence"/>
</dbReference>
<comment type="caution">
    <text evidence="3">The sequence shown here is derived from an EMBL/GenBank/DDBJ whole genome shotgun (WGS) entry which is preliminary data.</text>
</comment>